<protein>
    <submittedName>
        <fullName evidence="3">SusC/RagA family TonB-linked outer membrane protein</fullName>
    </submittedName>
</protein>
<dbReference type="InterPro" id="IPR039426">
    <property type="entry name" value="TonB-dep_rcpt-like"/>
</dbReference>
<evidence type="ECO:0000313" key="3">
    <source>
        <dbReference type="EMBL" id="MDN5217341.1"/>
    </source>
</evidence>
<dbReference type="Gene3D" id="2.170.130.10">
    <property type="entry name" value="TonB-dependent receptor, plug domain"/>
    <property type="match status" value="1"/>
</dbReference>
<dbReference type="Pfam" id="PF07715">
    <property type="entry name" value="Plug"/>
    <property type="match status" value="1"/>
</dbReference>
<dbReference type="InterPro" id="IPR037066">
    <property type="entry name" value="Plug_dom_sf"/>
</dbReference>
<dbReference type="Gene3D" id="2.60.40.1120">
    <property type="entry name" value="Carboxypeptidase-like, regulatory domain"/>
    <property type="match status" value="1"/>
</dbReference>
<dbReference type="EMBL" id="JAUJEB010000015">
    <property type="protein sequence ID" value="MDN5217341.1"/>
    <property type="molecule type" value="Genomic_DNA"/>
</dbReference>
<reference evidence="3" key="1">
    <citation type="submission" date="2023-06" db="EMBL/GenBank/DDBJ databases">
        <title>Genomic of Agaribacillus aureum.</title>
        <authorList>
            <person name="Wang G."/>
        </authorList>
    </citation>
    <scope>NUCLEOTIDE SEQUENCE</scope>
    <source>
        <strain evidence="3">BMA12</strain>
    </source>
</reference>
<comment type="subcellular location">
    <subcellularLocation>
        <location evidence="1">Cell outer membrane</location>
        <topology evidence="1">Multi-pass membrane protein</topology>
    </subcellularLocation>
</comment>
<dbReference type="InterPro" id="IPR012910">
    <property type="entry name" value="Plug_dom"/>
</dbReference>
<feature type="domain" description="TonB-dependent receptor plug" evidence="2">
    <location>
        <begin position="236"/>
        <end position="356"/>
    </location>
</feature>
<dbReference type="PROSITE" id="PS52016">
    <property type="entry name" value="TONB_DEPENDENT_REC_3"/>
    <property type="match status" value="1"/>
</dbReference>
<organism evidence="3 4">
    <name type="scientific">Agaribacillus aureus</name>
    <dbReference type="NCBI Taxonomy" id="3051825"/>
    <lineage>
        <taxon>Bacteria</taxon>
        <taxon>Pseudomonadati</taxon>
        <taxon>Bacteroidota</taxon>
        <taxon>Cytophagia</taxon>
        <taxon>Cytophagales</taxon>
        <taxon>Splendidivirgaceae</taxon>
        <taxon>Agaribacillus</taxon>
    </lineage>
</organism>
<keyword evidence="1" id="KW-0813">Transport</keyword>
<dbReference type="SUPFAM" id="SSF49464">
    <property type="entry name" value="Carboxypeptidase regulatory domain-like"/>
    <property type="match status" value="1"/>
</dbReference>
<dbReference type="InterPro" id="IPR023997">
    <property type="entry name" value="TonB-dep_OMP_SusC/RagA_CS"/>
</dbReference>
<name>A0ABT8LLM8_9BACT</name>
<dbReference type="Pfam" id="PF13715">
    <property type="entry name" value="CarbopepD_reg_2"/>
    <property type="match status" value="1"/>
</dbReference>
<proteinExistence type="inferred from homology"/>
<keyword evidence="1" id="KW-0812">Transmembrane</keyword>
<accession>A0ABT8LLM8</accession>
<keyword evidence="1" id="KW-0998">Cell outer membrane</keyword>
<dbReference type="SUPFAM" id="SSF56935">
    <property type="entry name" value="Porins"/>
    <property type="match status" value="1"/>
</dbReference>
<keyword evidence="4" id="KW-1185">Reference proteome</keyword>
<dbReference type="InterPro" id="IPR008969">
    <property type="entry name" value="CarboxyPept-like_regulatory"/>
</dbReference>
<dbReference type="NCBIfam" id="TIGR04057">
    <property type="entry name" value="SusC_RagA_signa"/>
    <property type="match status" value="1"/>
</dbReference>
<dbReference type="RefSeq" id="WP_346762677.1">
    <property type="nucleotide sequence ID" value="NZ_JAUJEB010000015.1"/>
</dbReference>
<dbReference type="InterPro" id="IPR023996">
    <property type="entry name" value="TonB-dep_OMP_SusC/RagA"/>
</dbReference>
<dbReference type="NCBIfam" id="TIGR04056">
    <property type="entry name" value="OMP_RagA_SusC"/>
    <property type="match status" value="1"/>
</dbReference>
<evidence type="ECO:0000256" key="1">
    <source>
        <dbReference type="PROSITE-ProRule" id="PRU01360"/>
    </source>
</evidence>
<sequence>MAIPLLKVPIVPYTSHFNRIIIVSLLLCTLFSPGGNAQSQNIGDVTISCDLASVTFQQVLKEIEGKTPFRFTYENTVITYTEGRKINLNVTGQSIAKILEFLTDETGVVFEQIGNGIAIKVPGPANEKITPLKGAASIPARIVTGLVTAEGGSPLAGANIVIKGTSDGTISDEDGRFELEAKDKDTLLISFMGYSVYKTSVGNRKSINVILREDRTSLEEIVVNTDYWPDEDHENTWNISRVTAKEIEMQPVANPIQTLPGRMTGVYIQQTSGVPGSGFRIKVRGQNSLKLLGNDPLYLVDGVPFYTRSISPRIMSKASGEINPLNSINPSDIESIEVLKNADAIAIYGSRGANGVVLITTKKGEQGKTKVDLDFSKGIGQVSSRMDLLSTSQYLEMRKEAIANEGFNVHDLPEELKPLFPDLFAWDTTRYTDWQRKLIGGTAHITNARASVSGGSAGTQFLFSGGYYKETLVYPGDFDYQRGSGHFYLNHKSNNNKFKLSLSTTFTTGKNVQPQLDLMSLATELVPNAPAIYDQDGKLNWANGTWDNPFAQLQVRPEAVTNNLIANTGISYTLFPGLEIKSNFGYTLLTMEESLIQPLSSINPALGKTSGTANFANSRARTWIAEPLITYQKEVFNGDLKVSVGATFQETIRKGENSTATGFVSDALLSNPASASLSSIAGFDYSQYRYNAFFTQLKYDWRGKYLVNLTGRGEASSRFGPNKQFAGFGAVGAAWIFSNENFIQKQLPFLSFGKLHASYGITGNDQIGDYEYLDFYQETMLSYQGNPGLVPARLFNTDFGWETNKKLEVGIALGLIADRILFKATRYSNRSSNQLIGIPLSLVTGFSEVQGNFLATVENRGWEFELNVANAWTEDFKWTTGVNITIPRNELIAFPNIETTSFYNMLEVGRSVFTIFGNVNTGLDPQTGVYTFEDINQDGNANNKPTFPDDFRHIGEITQRYFGGIHNSISFKGLKLDFLFQFVNQIGNSYLTSFFVPGSQVNQPTIVMDRWQAPGDNTDIQRFGISGDTQTAYSSLRSSNLNLVDASFIRLRNLSLSYDLPKEWIERLKMQNIQVNIQGQNLLTFTDYYGFDPETANANVLPPLRIVTGGIKLSF</sequence>
<evidence type="ECO:0000259" key="2">
    <source>
        <dbReference type="Pfam" id="PF07715"/>
    </source>
</evidence>
<comment type="similarity">
    <text evidence="1">Belongs to the TonB-dependent receptor family.</text>
</comment>
<gene>
    <name evidence="3" type="ORF">QQ020_35030</name>
</gene>
<evidence type="ECO:0000313" key="4">
    <source>
        <dbReference type="Proteomes" id="UP001172083"/>
    </source>
</evidence>
<dbReference type="Proteomes" id="UP001172083">
    <property type="component" value="Unassembled WGS sequence"/>
</dbReference>
<keyword evidence="1" id="KW-1134">Transmembrane beta strand</keyword>
<comment type="caution">
    <text evidence="3">The sequence shown here is derived from an EMBL/GenBank/DDBJ whole genome shotgun (WGS) entry which is preliminary data.</text>
</comment>
<keyword evidence="1" id="KW-0472">Membrane</keyword>